<keyword evidence="1" id="KW-1133">Transmembrane helix</keyword>
<name>A0ABV0XSC4_9TELE</name>
<comment type="caution">
    <text evidence="2">The sequence shown here is derived from an EMBL/GenBank/DDBJ whole genome shotgun (WGS) entry which is preliminary data.</text>
</comment>
<keyword evidence="1" id="KW-0812">Transmembrane</keyword>
<keyword evidence="3" id="KW-1185">Reference proteome</keyword>
<evidence type="ECO:0000313" key="3">
    <source>
        <dbReference type="Proteomes" id="UP001469553"/>
    </source>
</evidence>
<keyword evidence="1" id="KW-0472">Membrane</keyword>
<dbReference type="Proteomes" id="UP001469553">
    <property type="component" value="Unassembled WGS sequence"/>
</dbReference>
<sequence length="105" mass="12049">MVIFTLAAAHLNTEVYKRKAAALVCSTYLMTDRKFLYFIWVSILKKSEEVIISPLCLVLVEQFFVLFFSAFIVFKKELPAVVHFVPTTCRFVLALTTNGKSIYFP</sequence>
<reference evidence="2 3" key="1">
    <citation type="submission" date="2021-06" db="EMBL/GenBank/DDBJ databases">
        <authorList>
            <person name="Palmer J.M."/>
        </authorList>
    </citation>
    <scope>NUCLEOTIDE SEQUENCE [LARGE SCALE GENOMIC DNA]</scope>
    <source>
        <strain evidence="2 3">AS_MEX2019</strain>
        <tissue evidence="2">Muscle</tissue>
    </source>
</reference>
<gene>
    <name evidence="2" type="ORF">AMECASPLE_020600</name>
</gene>
<evidence type="ECO:0000313" key="2">
    <source>
        <dbReference type="EMBL" id="MEQ2284344.1"/>
    </source>
</evidence>
<feature type="transmembrane region" description="Helical" evidence="1">
    <location>
        <begin position="51"/>
        <end position="74"/>
    </location>
</feature>
<evidence type="ECO:0000256" key="1">
    <source>
        <dbReference type="SAM" id="Phobius"/>
    </source>
</evidence>
<organism evidence="2 3">
    <name type="scientific">Ameca splendens</name>
    <dbReference type="NCBI Taxonomy" id="208324"/>
    <lineage>
        <taxon>Eukaryota</taxon>
        <taxon>Metazoa</taxon>
        <taxon>Chordata</taxon>
        <taxon>Craniata</taxon>
        <taxon>Vertebrata</taxon>
        <taxon>Euteleostomi</taxon>
        <taxon>Actinopterygii</taxon>
        <taxon>Neopterygii</taxon>
        <taxon>Teleostei</taxon>
        <taxon>Neoteleostei</taxon>
        <taxon>Acanthomorphata</taxon>
        <taxon>Ovalentaria</taxon>
        <taxon>Atherinomorphae</taxon>
        <taxon>Cyprinodontiformes</taxon>
        <taxon>Goodeidae</taxon>
        <taxon>Ameca</taxon>
    </lineage>
</organism>
<accession>A0ABV0XSC4</accession>
<dbReference type="EMBL" id="JAHRIP010011133">
    <property type="protein sequence ID" value="MEQ2284344.1"/>
    <property type="molecule type" value="Genomic_DNA"/>
</dbReference>
<proteinExistence type="predicted"/>
<protein>
    <submittedName>
        <fullName evidence="2">Uncharacterized protein</fullName>
    </submittedName>
</protein>